<dbReference type="PANTHER" id="PTHR38436:SF1">
    <property type="entry name" value="ESTER CYCLASE"/>
    <property type="match status" value="1"/>
</dbReference>
<dbReference type="AlphaFoldDB" id="A0A1J1AB70"/>
<dbReference type="Gene3D" id="3.10.450.50">
    <property type="match status" value="1"/>
</dbReference>
<dbReference type="PANTHER" id="PTHR38436">
    <property type="entry name" value="POLYKETIDE CYCLASE SNOAL-LIKE DOMAIN"/>
    <property type="match status" value="1"/>
</dbReference>
<dbReference type="GO" id="GO:0030638">
    <property type="term" value="P:polyketide metabolic process"/>
    <property type="evidence" value="ECO:0007669"/>
    <property type="project" value="InterPro"/>
</dbReference>
<dbReference type="RefSeq" id="WP_071932628.1">
    <property type="nucleotide sequence ID" value="NZ_CP016804.1"/>
</dbReference>
<name>A0A1J1AB70_9EURY</name>
<gene>
    <name evidence="1" type="ORF">HSR6_0351</name>
</gene>
<dbReference type="GeneID" id="30416877"/>
<accession>A0A1J1AB70</accession>
<dbReference type="SUPFAM" id="SSF54427">
    <property type="entry name" value="NTF2-like"/>
    <property type="match status" value="1"/>
</dbReference>
<dbReference type="InterPro" id="IPR032710">
    <property type="entry name" value="NTF2-like_dom_sf"/>
</dbReference>
<reference evidence="2" key="1">
    <citation type="submission" date="2016-08" db="EMBL/GenBank/DDBJ databases">
        <title>Discovery of first anaerobic lithoheterotrophic haloarchae widely represented in hypersaline habitats.</title>
        <authorList>
            <person name="Sorokin D.Y."/>
            <person name="Kublanov I.V."/>
            <person name="Roman P."/>
            <person name="Sinninghe Damste J.S."/>
            <person name="Golyshin P.N."/>
            <person name="Rojo D."/>
            <person name="Ciordia S."/>
            <person name="Mena Md.C."/>
            <person name="Ferrer M."/>
            <person name="Smedile F."/>
            <person name="Messina E."/>
            <person name="La Cono V."/>
            <person name="Yakimov M.M."/>
        </authorList>
    </citation>
    <scope>NUCLEOTIDE SEQUENCE [LARGE SCALE GENOMIC DNA]</scope>
    <source>
        <strain evidence="2">HSR6</strain>
    </source>
</reference>
<evidence type="ECO:0000313" key="1">
    <source>
        <dbReference type="EMBL" id="APE94817.1"/>
    </source>
</evidence>
<organism evidence="1 2">
    <name type="scientific">Halodesulfurarchaeum formicicum</name>
    <dbReference type="NCBI Taxonomy" id="1873524"/>
    <lineage>
        <taxon>Archaea</taxon>
        <taxon>Methanobacteriati</taxon>
        <taxon>Methanobacteriota</taxon>
        <taxon>Stenosarchaea group</taxon>
        <taxon>Halobacteria</taxon>
        <taxon>Halobacteriales</taxon>
        <taxon>Halobacteriaceae</taxon>
        <taxon>Halodesulfurarchaeum</taxon>
    </lineage>
</organism>
<sequence length="170" mass="19257">MTAEKTTEQTIKETERRFVEEVWNGRQYDRIAEMHTEDFLGHWFDPEQDPTDLAGLERFIKTAHEGFSDFEMTIEFMHVEESTVTAGFTATGTHDGEYMGIPATDEPGNTRGIWVHRYEDGKIAEAWAAWDALGQLQQLGVIPEQFSLASFLETGASLATRGILKRSHSD</sequence>
<dbReference type="InterPro" id="IPR009959">
    <property type="entry name" value="Cyclase_SnoaL-like"/>
</dbReference>
<dbReference type="Proteomes" id="UP000186165">
    <property type="component" value="Chromosome"/>
</dbReference>
<keyword evidence="2" id="KW-1185">Reference proteome</keyword>
<evidence type="ECO:0000313" key="2">
    <source>
        <dbReference type="Proteomes" id="UP000186165"/>
    </source>
</evidence>
<proteinExistence type="predicted"/>
<dbReference type="KEGG" id="hhsr:HSR6_0351"/>
<dbReference type="EMBL" id="CP016804">
    <property type="protein sequence ID" value="APE94817.1"/>
    <property type="molecule type" value="Genomic_DNA"/>
</dbReference>
<protein>
    <recommendedName>
        <fullName evidence="3">Ester cyclase</fullName>
    </recommendedName>
</protein>
<dbReference type="OrthoDB" id="8685at2157"/>
<dbReference type="Pfam" id="PF07366">
    <property type="entry name" value="SnoaL"/>
    <property type="match status" value="1"/>
</dbReference>
<evidence type="ECO:0008006" key="3">
    <source>
        <dbReference type="Google" id="ProtNLM"/>
    </source>
</evidence>